<gene>
    <name evidence="1" type="ORF">D623_10006988</name>
</gene>
<organism evidence="1 2">
    <name type="scientific">Myotis brandtii</name>
    <name type="common">Brandt's bat</name>
    <dbReference type="NCBI Taxonomy" id="109478"/>
    <lineage>
        <taxon>Eukaryota</taxon>
        <taxon>Metazoa</taxon>
        <taxon>Chordata</taxon>
        <taxon>Craniata</taxon>
        <taxon>Vertebrata</taxon>
        <taxon>Euteleostomi</taxon>
        <taxon>Mammalia</taxon>
        <taxon>Eutheria</taxon>
        <taxon>Laurasiatheria</taxon>
        <taxon>Chiroptera</taxon>
        <taxon>Yangochiroptera</taxon>
        <taxon>Vespertilionidae</taxon>
        <taxon>Myotis</taxon>
    </lineage>
</organism>
<evidence type="ECO:0000313" key="1">
    <source>
        <dbReference type="EMBL" id="EPQ02062.1"/>
    </source>
</evidence>
<accession>S7P3C7</accession>
<dbReference type="EMBL" id="KE161154">
    <property type="protein sequence ID" value="EPQ02062.1"/>
    <property type="molecule type" value="Genomic_DNA"/>
</dbReference>
<dbReference type="PANTHER" id="PTHR37352:SF1">
    <property type="entry name" value="TESTIS-SPECIFIC GENE 13 PROTEIN"/>
    <property type="match status" value="1"/>
</dbReference>
<proteinExistence type="predicted"/>
<dbReference type="Proteomes" id="UP000052978">
    <property type="component" value="Unassembled WGS sequence"/>
</dbReference>
<dbReference type="InterPro" id="IPR029241">
    <property type="entry name" value="TSGA13"/>
</dbReference>
<sequence length="116" mass="13206">MAPPKDLVGSSPAEQELIWFSTKNDFKSEGKYSTVCTLREQKNMFPQLAFAEVHGRDKKDVSKKSERAMPTGKEDWEPLTLASLLDMKPTKTAPGQNAFRNGRVKQWFLNKTFVIK</sequence>
<reference evidence="1 2" key="1">
    <citation type="journal article" date="2013" name="Nat. Commun.">
        <title>Genome analysis reveals insights into physiology and longevity of the Brandt's bat Myotis brandtii.</title>
        <authorList>
            <person name="Seim I."/>
            <person name="Fang X."/>
            <person name="Xiong Z."/>
            <person name="Lobanov A.V."/>
            <person name="Huang Z."/>
            <person name="Ma S."/>
            <person name="Feng Y."/>
            <person name="Turanov A.A."/>
            <person name="Zhu Y."/>
            <person name="Lenz T.L."/>
            <person name="Gerashchenko M.V."/>
            <person name="Fan D."/>
            <person name="Hee Yim S."/>
            <person name="Yao X."/>
            <person name="Jordan D."/>
            <person name="Xiong Y."/>
            <person name="Ma Y."/>
            <person name="Lyapunov A.N."/>
            <person name="Chen G."/>
            <person name="Kulakova O.I."/>
            <person name="Sun Y."/>
            <person name="Lee S.G."/>
            <person name="Bronson R.T."/>
            <person name="Moskalev A.A."/>
            <person name="Sunyaev S.R."/>
            <person name="Zhang G."/>
            <person name="Krogh A."/>
            <person name="Wang J."/>
            <person name="Gladyshev V.N."/>
        </authorList>
    </citation>
    <scope>NUCLEOTIDE SEQUENCE [LARGE SCALE GENOMIC DNA]</scope>
</reference>
<name>S7P3C7_MYOBR</name>
<dbReference type="eggNOG" id="ENOG502S9MD">
    <property type="taxonomic scope" value="Eukaryota"/>
</dbReference>
<evidence type="ECO:0000313" key="2">
    <source>
        <dbReference type="Proteomes" id="UP000052978"/>
    </source>
</evidence>
<dbReference type="Pfam" id="PF14994">
    <property type="entry name" value="TSGA13"/>
    <property type="match status" value="1"/>
</dbReference>
<dbReference type="AlphaFoldDB" id="S7P3C7"/>
<keyword evidence="2" id="KW-1185">Reference proteome</keyword>
<protein>
    <submittedName>
        <fullName evidence="1">Testis-specific protein 13 protein</fullName>
    </submittedName>
</protein>
<dbReference type="PANTHER" id="PTHR37352">
    <property type="entry name" value="TESTIS-SPECIFIC GENE 13 PROTEIN"/>
    <property type="match status" value="1"/>
</dbReference>